<feature type="region of interest" description="Disordered" evidence="6">
    <location>
        <begin position="1"/>
        <end position="22"/>
    </location>
</feature>
<evidence type="ECO:0000256" key="2">
    <source>
        <dbReference type="ARBA" id="ARBA00006670"/>
    </source>
</evidence>
<dbReference type="GO" id="GO:0005384">
    <property type="term" value="F:manganese ion transmembrane transporter activity"/>
    <property type="evidence" value="ECO:0007669"/>
    <property type="project" value="TreeGrafter"/>
</dbReference>
<evidence type="ECO:0000313" key="9">
    <source>
        <dbReference type="Proteomes" id="UP000230233"/>
    </source>
</evidence>
<feature type="transmembrane region" description="Helical" evidence="7">
    <location>
        <begin position="74"/>
        <end position="94"/>
    </location>
</feature>
<dbReference type="AlphaFoldDB" id="A0A2G5UCK1"/>
<evidence type="ECO:0000313" key="8">
    <source>
        <dbReference type="EMBL" id="PIC37244.1"/>
    </source>
</evidence>
<dbReference type="Proteomes" id="UP000230233">
    <property type="component" value="Chromosome IV"/>
</dbReference>
<evidence type="ECO:0000256" key="3">
    <source>
        <dbReference type="ARBA" id="ARBA00022692"/>
    </source>
</evidence>
<dbReference type="GO" id="GO:0015086">
    <property type="term" value="F:cadmium ion transmembrane transporter activity"/>
    <property type="evidence" value="ECO:0007669"/>
    <property type="project" value="TreeGrafter"/>
</dbReference>
<keyword evidence="3 7" id="KW-0812">Transmembrane</keyword>
<keyword evidence="5 7" id="KW-0472">Membrane</keyword>
<comment type="caution">
    <text evidence="8">The sequence shown here is derived from an EMBL/GenBank/DDBJ whole genome shotgun (WGS) entry which is preliminary data.</text>
</comment>
<dbReference type="EMBL" id="PDUG01000004">
    <property type="protein sequence ID" value="PIC37244.1"/>
    <property type="molecule type" value="Genomic_DNA"/>
</dbReference>
<feature type="transmembrane region" description="Helical" evidence="7">
    <location>
        <begin position="426"/>
        <end position="444"/>
    </location>
</feature>
<dbReference type="NCBIfam" id="TIGR01197">
    <property type="entry name" value="nramp"/>
    <property type="match status" value="1"/>
</dbReference>
<name>A0A2G5UCK1_9PELO</name>
<dbReference type="OrthoDB" id="409173at2759"/>
<evidence type="ECO:0000256" key="5">
    <source>
        <dbReference type="ARBA" id="ARBA00023136"/>
    </source>
</evidence>
<keyword evidence="4 7" id="KW-1133">Transmembrane helix</keyword>
<evidence type="ECO:0000256" key="1">
    <source>
        <dbReference type="ARBA" id="ARBA00004141"/>
    </source>
</evidence>
<feature type="transmembrane region" description="Helical" evidence="7">
    <location>
        <begin position="272"/>
        <end position="295"/>
    </location>
</feature>
<evidence type="ECO:0000256" key="7">
    <source>
        <dbReference type="SAM" id="Phobius"/>
    </source>
</evidence>
<proteinExistence type="inferred from homology"/>
<feature type="transmembrane region" description="Helical" evidence="7">
    <location>
        <begin position="394"/>
        <end position="414"/>
    </location>
</feature>
<keyword evidence="9" id="KW-1185">Reference proteome</keyword>
<dbReference type="PANTHER" id="PTHR11706:SF32">
    <property type="entry name" value="NRAMP-LIKE TRANSPORTER SMF-3"/>
    <property type="match status" value="1"/>
</dbReference>
<sequence>MENEKSEQITDFCSEESPKRREAQQTYEIQVEIDDTPDTTFSWRKLWAFTGPGFLMSIAYLDPGNIESDLQAGAISYFKLIWVLMLAHIMGLLLQRLAARLGVVSGKHMAEVAYSYYPKVPRLILWLLVESAIVGSDMQEVIGTAISFYLLSNGAIPLWAGVLITICDTFTFLFLEKYGVRKFEAFFCFLITMMAVTFGYEFGVSQPDAGKMFTGMFVPWCTGCDNNMVMQGVAIIGAVIMPHNFYLHSALVKSRKVDRRRAEKVTEANKYFFIESAFALFVSFIINTLVISVFAQGMFGKTNNDIRDVCYNNTHNGMPDFYKKEFPANNDPIQSDIYHAGIFLGCTFGIFALYVWAVGILACGQSSTMTGTYAGQFAMEGFIQIQLPQWKRILITRSLAILPTLAVVIFSGGIDNISSLNDFLNCLQLIQLPFALIPVLTFVSDKRIMHEYALASVSKAVSIFISLIILFINFYFLYSWIGSQFGYNDISIPITVIFAIFYVIFIAYLTYYCLVAMNFIPPIKNSKWLAEPIYHDFDAPWLERLSIDKESISDEQSWRY</sequence>
<accession>A0A2G5UCK1</accession>
<gene>
    <name evidence="8" type="primary">Cni-smf-3</name>
    <name evidence="8" type="synonym">Cnig_chr_IV.g15934</name>
    <name evidence="8" type="ORF">B9Z55_015934</name>
</gene>
<comment type="similarity">
    <text evidence="2">Belongs to the NRAMP family.</text>
</comment>
<evidence type="ECO:0000256" key="6">
    <source>
        <dbReference type="SAM" id="MobiDB-lite"/>
    </source>
</evidence>
<feature type="transmembrane region" description="Helical" evidence="7">
    <location>
        <begin position="490"/>
        <end position="514"/>
    </location>
</feature>
<organism evidence="8 9">
    <name type="scientific">Caenorhabditis nigoni</name>
    <dbReference type="NCBI Taxonomy" id="1611254"/>
    <lineage>
        <taxon>Eukaryota</taxon>
        <taxon>Metazoa</taxon>
        <taxon>Ecdysozoa</taxon>
        <taxon>Nematoda</taxon>
        <taxon>Chromadorea</taxon>
        <taxon>Rhabditida</taxon>
        <taxon>Rhabditina</taxon>
        <taxon>Rhabditomorpha</taxon>
        <taxon>Rhabditoidea</taxon>
        <taxon>Rhabditidae</taxon>
        <taxon>Peloderinae</taxon>
        <taxon>Caenorhabditis</taxon>
    </lineage>
</organism>
<dbReference type="NCBIfam" id="NF037982">
    <property type="entry name" value="Nramp_1"/>
    <property type="match status" value="1"/>
</dbReference>
<comment type="subcellular location">
    <subcellularLocation>
        <location evidence="1">Membrane</location>
        <topology evidence="1">Multi-pass membrane protein</topology>
    </subcellularLocation>
</comment>
<feature type="transmembrane region" description="Helical" evidence="7">
    <location>
        <begin position="456"/>
        <end position="478"/>
    </location>
</feature>
<dbReference type="STRING" id="1611254.A0A2G5UCK1"/>
<feature type="transmembrane region" description="Helical" evidence="7">
    <location>
        <begin position="186"/>
        <end position="203"/>
    </location>
</feature>
<dbReference type="PANTHER" id="PTHR11706">
    <property type="entry name" value="SOLUTE CARRIER PROTEIN FAMILY 11 MEMBER"/>
    <property type="match status" value="1"/>
</dbReference>
<dbReference type="Pfam" id="PF01566">
    <property type="entry name" value="Nramp"/>
    <property type="match status" value="1"/>
</dbReference>
<reference evidence="9" key="1">
    <citation type="submission" date="2017-10" db="EMBL/GenBank/DDBJ databases">
        <title>Rapid genome shrinkage in a self-fertile nematode reveals novel sperm competition proteins.</title>
        <authorList>
            <person name="Yin D."/>
            <person name="Schwarz E.M."/>
            <person name="Thomas C.G."/>
            <person name="Felde R.L."/>
            <person name="Korf I.F."/>
            <person name="Cutter A.D."/>
            <person name="Schartner C.M."/>
            <person name="Ralston E.J."/>
            <person name="Meyer B.J."/>
            <person name="Haag E.S."/>
        </authorList>
    </citation>
    <scope>NUCLEOTIDE SEQUENCE [LARGE SCALE GENOMIC DNA]</scope>
    <source>
        <strain evidence="9">JU1422</strain>
    </source>
</reference>
<feature type="transmembrane region" description="Helical" evidence="7">
    <location>
        <begin position="228"/>
        <end position="251"/>
    </location>
</feature>
<dbReference type="HAMAP" id="MF_00221">
    <property type="entry name" value="NRAMP"/>
    <property type="match status" value="1"/>
</dbReference>
<evidence type="ECO:0000256" key="4">
    <source>
        <dbReference type="ARBA" id="ARBA00022989"/>
    </source>
</evidence>
<dbReference type="InterPro" id="IPR001046">
    <property type="entry name" value="NRAMP_fam"/>
</dbReference>
<dbReference type="GO" id="GO:0005886">
    <property type="term" value="C:plasma membrane"/>
    <property type="evidence" value="ECO:0007669"/>
    <property type="project" value="TreeGrafter"/>
</dbReference>
<dbReference type="GO" id="GO:0005381">
    <property type="term" value="F:iron ion transmembrane transporter activity"/>
    <property type="evidence" value="ECO:0007669"/>
    <property type="project" value="TreeGrafter"/>
</dbReference>
<dbReference type="GO" id="GO:0010008">
    <property type="term" value="C:endosome membrane"/>
    <property type="evidence" value="ECO:0007669"/>
    <property type="project" value="TreeGrafter"/>
</dbReference>
<feature type="transmembrane region" description="Helical" evidence="7">
    <location>
        <begin position="337"/>
        <end position="363"/>
    </location>
</feature>
<protein>
    <submittedName>
        <fullName evidence="8">Uncharacterized protein</fullName>
    </submittedName>
</protein>
<dbReference type="PRINTS" id="PR00447">
    <property type="entry name" value="NATRESASSCMP"/>
</dbReference>